<feature type="transmembrane region" description="Helical" evidence="5">
    <location>
        <begin position="48"/>
        <end position="71"/>
    </location>
</feature>
<keyword evidence="2 5" id="KW-0812">Transmembrane</keyword>
<keyword evidence="7" id="KW-1185">Reference proteome</keyword>
<evidence type="ECO:0000313" key="6">
    <source>
        <dbReference type="EMBL" id="OWA52970.1"/>
    </source>
</evidence>
<dbReference type="PANTHER" id="PTHR13146">
    <property type="match status" value="1"/>
</dbReference>
<reference evidence="7" key="1">
    <citation type="submission" date="2017-01" db="EMBL/GenBank/DDBJ databases">
        <title>Comparative genomics of anhydrobiosis in the tardigrade Hypsibius dujardini.</title>
        <authorList>
            <person name="Yoshida Y."/>
            <person name="Koutsovoulos G."/>
            <person name="Laetsch D."/>
            <person name="Stevens L."/>
            <person name="Kumar S."/>
            <person name="Horikawa D."/>
            <person name="Ishino K."/>
            <person name="Komine S."/>
            <person name="Tomita M."/>
            <person name="Blaxter M."/>
            <person name="Arakawa K."/>
        </authorList>
    </citation>
    <scope>NUCLEOTIDE SEQUENCE [LARGE SCALE GENOMIC DNA]</scope>
    <source>
        <strain evidence="7">Z151</strain>
    </source>
</reference>
<feature type="transmembrane region" description="Helical" evidence="5">
    <location>
        <begin position="250"/>
        <end position="271"/>
    </location>
</feature>
<accession>A0A9X6RMF4</accession>
<gene>
    <name evidence="6" type="ORF">BV898_17408</name>
</gene>
<organism evidence="6 7">
    <name type="scientific">Hypsibius exemplaris</name>
    <name type="common">Freshwater tardigrade</name>
    <dbReference type="NCBI Taxonomy" id="2072580"/>
    <lineage>
        <taxon>Eukaryota</taxon>
        <taxon>Metazoa</taxon>
        <taxon>Ecdysozoa</taxon>
        <taxon>Tardigrada</taxon>
        <taxon>Eutardigrada</taxon>
        <taxon>Parachela</taxon>
        <taxon>Hypsibioidea</taxon>
        <taxon>Hypsibiidae</taxon>
        <taxon>Hypsibius</taxon>
    </lineage>
</organism>
<dbReference type="GO" id="GO:0016020">
    <property type="term" value="C:membrane"/>
    <property type="evidence" value="ECO:0007669"/>
    <property type="project" value="UniProtKB-SubCell"/>
</dbReference>
<feature type="transmembrane region" description="Helical" evidence="5">
    <location>
        <begin position="166"/>
        <end position="186"/>
    </location>
</feature>
<comment type="subcellular location">
    <subcellularLocation>
        <location evidence="1">Membrane</location>
        <topology evidence="1">Multi-pass membrane protein</topology>
    </subcellularLocation>
</comment>
<evidence type="ECO:0000256" key="5">
    <source>
        <dbReference type="SAM" id="Phobius"/>
    </source>
</evidence>
<feature type="transmembrane region" description="Helical" evidence="5">
    <location>
        <begin position="133"/>
        <end position="154"/>
    </location>
</feature>
<evidence type="ECO:0000256" key="1">
    <source>
        <dbReference type="ARBA" id="ARBA00004141"/>
    </source>
</evidence>
<dbReference type="InterPro" id="IPR012404">
    <property type="entry name" value="UCP036436"/>
</dbReference>
<name>A0A9X6RMF4_HYPEX</name>
<feature type="transmembrane region" description="Helical" evidence="5">
    <location>
        <begin position="306"/>
        <end position="327"/>
    </location>
</feature>
<keyword evidence="4 5" id="KW-0472">Membrane</keyword>
<evidence type="ECO:0000256" key="3">
    <source>
        <dbReference type="ARBA" id="ARBA00022989"/>
    </source>
</evidence>
<evidence type="ECO:0000313" key="7">
    <source>
        <dbReference type="Proteomes" id="UP000192578"/>
    </source>
</evidence>
<dbReference type="PIRSF" id="PIRSF036436">
    <property type="entry name" value="UCP036436"/>
    <property type="match status" value="1"/>
</dbReference>
<dbReference type="PANTHER" id="PTHR13146:SF0">
    <property type="entry name" value="SOLUTE CARRIER FAMILY 35 MEMBER F6"/>
    <property type="match status" value="1"/>
</dbReference>
<feature type="transmembrane region" description="Helical" evidence="5">
    <location>
        <begin position="102"/>
        <end position="121"/>
    </location>
</feature>
<keyword evidence="3 5" id="KW-1133">Transmembrane helix</keyword>
<dbReference type="EMBL" id="MTYJ01000295">
    <property type="protein sequence ID" value="OWA52970.1"/>
    <property type="molecule type" value="Genomic_DNA"/>
</dbReference>
<proteinExistence type="predicted"/>
<evidence type="ECO:0000256" key="2">
    <source>
        <dbReference type="ARBA" id="ARBA00022692"/>
    </source>
</evidence>
<comment type="caution">
    <text evidence="6">The sequence shown here is derived from an EMBL/GenBank/DDBJ whole genome shotgun (WGS) entry which is preliminary data.</text>
</comment>
<protein>
    <submittedName>
        <fullName evidence="6">Solute carrier family 35 member F6</fullName>
    </submittedName>
</protein>
<dbReference type="AlphaFoldDB" id="A0A9X6RMF4"/>
<sequence>MAWTTFQIIIATVMLLTGSLNTLIAKWTDQLKATGRDDGAPREFNHPFVQACAMFLGEFLCLVAFAVVWGIRRQRSASVSGDVDVLITREGQQQPFTWRNSFVFLPPALCDMTATSIMYVGLNMTYASSFQMLRGAVIIFTALLSAIVGISDIVFNQQANADMNSIITGDLLIIMAQIIAACQMVYEEKFLSKYDVPALVAVGLEGFFGFTVLAIILVPLAYIPAGSFSATPFHTVEDAIDAFAQMRNNYLIVIGLVGTIFSIAFFNYAGISVTKEINATTRMVLDSLRTLIIWAVSLGLKWQKFQYLQIIGFILLVIGMAVYNGILNKDQYVRVKRRVVTTIWKDNGSREVLVRDDDIIERH</sequence>
<feature type="transmembrane region" description="Helical" evidence="5">
    <location>
        <begin position="6"/>
        <end position="27"/>
    </location>
</feature>
<feature type="transmembrane region" description="Helical" evidence="5">
    <location>
        <begin position="198"/>
        <end position="223"/>
    </location>
</feature>
<evidence type="ECO:0000256" key="4">
    <source>
        <dbReference type="ARBA" id="ARBA00023136"/>
    </source>
</evidence>
<dbReference type="Proteomes" id="UP000192578">
    <property type="component" value="Unassembled WGS sequence"/>
</dbReference>
<dbReference type="OrthoDB" id="29773at2759"/>